<organism evidence="1 2">
    <name type="scientific">Tribolium castaneum</name>
    <name type="common">Red flour beetle</name>
    <dbReference type="NCBI Taxonomy" id="7070"/>
    <lineage>
        <taxon>Eukaryota</taxon>
        <taxon>Metazoa</taxon>
        <taxon>Ecdysozoa</taxon>
        <taxon>Arthropoda</taxon>
        <taxon>Hexapoda</taxon>
        <taxon>Insecta</taxon>
        <taxon>Pterygota</taxon>
        <taxon>Neoptera</taxon>
        <taxon>Endopterygota</taxon>
        <taxon>Coleoptera</taxon>
        <taxon>Polyphaga</taxon>
        <taxon>Cucujiformia</taxon>
        <taxon>Tenebrionidae</taxon>
        <taxon>Tenebrionidae incertae sedis</taxon>
        <taxon>Tribolium</taxon>
    </lineage>
</organism>
<protein>
    <submittedName>
        <fullName evidence="1">Uncharacterized protein</fullName>
    </submittedName>
</protein>
<keyword evidence="2" id="KW-1185">Reference proteome</keyword>
<accession>A0A139WEP3</accession>
<gene>
    <name evidence="1" type="primary">AUGUSTUS-3.0.2_33781</name>
    <name evidence="1" type="ORF">TcasGA2_TC033781</name>
</gene>
<evidence type="ECO:0000313" key="2">
    <source>
        <dbReference type="Proteomes" id="UP000007266"/>
    </source>
</evidence>
<proteinExistence type="predicted"/>
<dbReference type="EMBL" id="KQ971354">
    <property type="protein sequence ID" value="KYB26406.1"/>
    <property type="molecule type" value="Genomic_DNA"/>
</dbReference>
<name>A0A139WEP3_TRICA</name>
<evidence type="ECO:0000313" key="1">
    <source>
        <dbReference type="EMBL" id="KYB26406.1"/>
    </source>
</evidence>
<sequence>MCLLSVIACRRVKRKTVTQMATTNIYTVPANYSACDINYTHPPQNPAASSTANLGHHRISSQGDRFAVPVDLLPPDFDYTAPGVEYKDNYVLVKDLTVINTPAIDEYQKQAPYNPNFQ</sequence>
<dbReference type="Proteomes" id="UP000007266">
    <property type="component" value="Linkage group 7"/>
</dbReference>
<dbReference type="InParanoid" id="A0A139WEP3"/>
<dbReference type="AlphaFoldDB" id="A0A139WEP3"/>
<reference evidence="1 2" key="1">
    <citation type="journal article" date="2008" name="Nature">
        <title>The genome of the model beetle and pest Tribolium castaneum.</title>
        <authorList>
            <consortium name="Tribolium Genome Sequencing Consortium"/>
            <person name="Richards S."/>
            <person name="Gibbs R.A."/>
            <person name="Weinstock G.M."/>
            <person name="Brown S.J."/>
            <person name="Denell R."/>
            <person name="Beeman R.W."/>
            <person name="Gibbs R."/>
            <person name="Beeman R.W."/>
            <person name="Brown S.J."/>
            <person name="Bucher G."/>
            <person name="Friedrich M."/>
            <person name="Grimmelikhuijzen C.J."/>
            <person name="Klingler M."/>
            <person name="Lorenzen M."/>
            <person name="Richards S."/>
            <person name="Roth S."/>
            <person name="Schroder R."/>
            <person name="Tautz D."/>
            <person name="Zdobnov E.M."/>
            <person name="Muzny D."/>
            <person name="Gibbs R.A."/>
            <person name="Weinstock G.M."/>
            <person name="Attaway T."/>
            <person name="Bell S."/>
            <person name="Buhay C.J."/>
            <person name="Chandrabose M.N."/>
            <person name="Chavez D."/>
            <person name="Clerk-Blankenburg K.P."/>
            <person name="Cree A."/>
            <person name="Dao M."/>
            <person name="Davis C."/>
            <person name="Chacko J."/>
            <person name="Dinh H."/>
            <person name="Dugan-Rocha S."/>
            <person name="Fowler G."/>
            <person name="Garner T.T."/>
            <person name="Garnes J."/>
            <person name="Gnirke A."/>
            <person name="Hawes A."/>
            <person name="Hernandez J."/>
            <person name="Hines S."/>
            <person name="Holder M."/>
            <person name="Hume J."/>
            <person name="Jhangiani S.N."/>
            <person name="Joshi V."/>
            <person name="Khan Z.M."/>
            <person name="Jackson L."/>
            <person name="Kovar C."/>
            <person name="Kowis A."/>
            <person name="Lee S."/>
            <person name="Lewis L.R."/>
            <person name="Margolis J."/>
            <person name="Morgan M."/>
            <person name="Nazareth L.V."/>
            <person name="Nguyen N."/>
            <person name="Okwuonu G."/>
            <person name="Parker D."/>
            <person name="Richards S."/>
            <person name="Ruiz S.J."/>
            <person name="Santibanez J."/>
            <person name="Savard J."/>
            <person name="Scherer S.E."/>
            <person name="Schneider B."/>
            <person name="Sodergren E."/>
            <person name="Tautz D."/>
            <person name="Vattahil S."/>
            <person name="Villasana D."/>
            <person name="White C.S."/>
            <person name="Wright R."/>
            <person name="Park Y."/>
            <person name="Beeman R.W."/>
            <person name="Lord J."/>
            <person name="Oppert B."/>
            <person name="Lorenzen M."/>
            <person name="Brown S."/>
            <person name="Wang L."/>
            <person name="Savard J."/>
            <person name="Tautz D."/>
            <person name="Richards S."/>
            <person name="Weinstock G."/>
            <person name="Gibbs R.A."/>
            <person name="Liu Y."/>
            <person name="Worley K."/>
            <person name="Weinstock G."/>
            <person name="Elsik C.G."/>
            <person name="Reese J.T."/>
            <person name="Elhaik E."/>
            <person name="Landan G."/>
            <person name="Graur D."/>
            <person name="Arensburger P."/>
            <person name="Atkinson P."/>
            <person name="Beeman R.W."/>
            <person name="Beidler J."/>
            <person name="Brown S.J."/>
            <person name="Demuth J.P."/>
            <person name="Drury D.W."/>
            <person name="Du Y.Z."/>
            <person name="Fujiwara H."/>
            <person name="Lorenzen M."/>
            <person name="Maselli V."/>
            <person name="Osanai M."/>
            <person name="Park Y."/>
            <person name="Robertson H.M."/>
            <person name="Tu Z."/>
            <person name="Wang J.J."/>
            <person name="Wang S."/>
            <person name="Richards S."/>
            <person name="Song H."/>
            <person name="Zhang L."/>
            <person name="Sodergren E."/>
            <person name="Werner D."/>
            <person name="Stanke M."/>
            <person name="Morgenstern B."/>
            <person name="Solovyev V."/>
            <person name="Kosarev P."/>
            <person name="Brown G."/>
            <person name="Chen H.C."/>
            <person name="Ermolaeva O."/>
            <person name="Hlavina W."/>
            <person name="Kapustin Y."/>
            <person name="Kiryutin B."/>
            <person name="Kitts P."/>
            <person name="Maglott D."/>
            <person name="Pruitt K."/>
            <person name="Sapojnikov V."/>
            <person name="Souvorov A."/>
            <person name="Mackey A.J."/>
            <person name="Waterhouse R.M."/>
            <person name="Wyder S."/>
            <person name="Zdobnov E.M."/>
            <person name="Zdobnov E.M."/>
            <person name="Wyder S."/>
            <person name="Kriventseva E.V."/>
            <person name="Kadowaki T."/>
            <person name="Bork P."/>
            <person name="Aranda M."/>
            <person name="Bao R."/>
            <person name="Beermann A."/>
            <person name="Berns N."/>
            <person name="Bolognesi R."/>
            <person name="Bonneton F."/>
            <person name="Bopp D."/>
            <person name="Brown S.J."/>
            <person name="Bucher G."/>
            <person name="Butts T."/>
            <person name="Chaumot A."/>
            <person name="Denell R.E."/>
            <person name="Ferrier D.E."/>
            <person name="Friedrich M."/>
            <person name="Gordon C.M."/>
            <person name="Jindra M."/>
            <person name="Klingler M."/>
            <person name="Lan Q."/>
            <person name="Lattorff H.M."/>
            <person name="Laudet V."/>
            <person name="von Levetsow C."/>
            <person name="Liu Z."/>
            <person name="Lutz R."/>
            <person name="Lynch J.A."/>
            <person name="da Fonseca R.N."/>
            <person name="Posnien N."/>
            <person name="Reuter R."/>
            <person name="Roth S."/>
            <person name="Savard J."/>
            <person name="Schinko J.B."/>
            <person name="Schmitt C."/>
            <person name="Schoppmeier M."/>
            <person name="Schroder R."/>
            <person name="Shippy T.D."/>
            <person name="Simonnet F."/>
            <person name="Marques-Souza H."/>
            <person name="Tautz D."/>
            <person name="Tomoyasu Y."/>
            <person name="Trauner J."/>
            <person name="Van der Zee M."/>
            <person name="Vervoort M."/>
            <person name="Wittkopp N."/>
            <person name="Wimmer E.A."/>
            <person name="Yang X."/>
            <person name="Jones A.K."/>
            <person name="Sattelle D.B."/>
            <person name="Ebert P.R."/>
            <person name="Nelson D."/>
            <person name="Scott J.G."/>
            <person name="Beeman R.W."/>
            <person name="Muthukrishnan S."/>
            <person name="Kramer K.J."/>
            <person name="Arakane Y."/>
            <person name="Beeman R.W."/>
            <person name="Zhu Q."/>
            <person name="Hogenkamp D."/>
            <person name="Dixit R."/>
            <person name="Oppert B."/>
            <person name="Jiang H."/>
            <person name="Zou Z."/>
            <person name="Marshall J."/>
            <person name="Elpidina E."/>
            <person name="Vinokurov K."/>
            <person name="Oppert C."/>
            <person name="Zou Z."/>
            <person name="Evans J."/>
            <person name="Lu Z."/>
            <person name="Zhao P."/>
            <person name="Sumathipala N."/>
            <person name="Altincicek B."/>
            <person name="Vilcinskas A."/>
            <person name="Williams M."/>
            <person name="Hultmark D."/>
            <person name="Hetru C."/>
            <person name="Jiang H."/>
            <person name="Grimmelikhuijzen C.J."/>
            <person name="Hauser F."/>
            <person name="Cazzamali G."/>
            <person name="Williamson M."/>
            <person name="Park Y."/>
            <person name="Li B."/>
            <person name="Tanaka Y."/>
            <person name="Predel R."/>
            <person name="Neupert S."/>
            <person name="Schachtner J."/>
            <person name="Verleyen P."/>
            <person name="Raible F."/>
            <person name="Bork P."/>
            <person name="Friedrich M."/>
            <person name="Walden K.K."/>
            <person name="Robertson H.M."/>
            <person name="Angeli S."/>
            <person name="Foret S."/>
            <person name="Bucher G."/>
            <person name="Schuetz S."/>
            <person name="Maleszka R."/>
            <person name="Wimmer E.A."/>
            <person name="Beeman R.W."/>
            <person name="Lorenzen M."/>
            <person name="Tomoyasu Y."/>
            <person name="Miller S.C."/>
            <person name="Grossmann D."/>
            <person name="Bucher G."/>
        </authorList>
    </citation>
    <scope>NUCLEOTIDE SEQUENCE [LARGE SCALE GENOMIC DNA]</scope>
    <source>
        <strain evidence="1 2">Georgia GA2</strain>
    </source>
</reference>
<reference evidence="1 2" key="2">
    <citation type="journal article" date="2010" name="Nucleic Acids Res.">
        <title>BeetleBase in 2010: revisions to provide comprehensive genomic information for Tribolium castaneum.</title>
        <authorList>
            <person name="Kim H.S."/>
            <person name="Murphy T."/>
            <person name="Xia J."/>
            <person name="Caragea D."/>
            <person name="Park Y."/>
            <person name="Beeman R.W."/>
            <person name="Lorenzen M.D."/>
            <person name="Butcher S."/>
            <person name="Manak J.R."/>
            <person name="Brown S.J."/>
        </authorList>
    </citation>
    <scope>GENOME REANNOTATION</scope>
    <source>
        <strain evidence="1 2">Georgia GA2</strain>
    </source>
</reference>